<dbReference type="SUPFAM" id="SSF51430">
    <property type="entry name" value="NAD(P)-linked oxidoreductase"/>
    <property type="match status" value="1"/>
</dbReference>
<gene>
    <name evidence="1" type="ORF">CK820_G0036130</name>
</gene>
<feature type="non-terminal residue" evidence="1">
    <location>
        <position position="1"/>
    </location>
</feature>
<dbReference type="AlphaFoldDB" id="A0A2J8KTX4"/>
<evidence type="ECO:0000313" key="1">
    <source>
        <dbReference type="EMBL" id="PNI38471.1"/>
    </source>
</evidence>
<proteinExistence type="predicted"/>
<comment type="caution">
    <text evidence="1">The sequence shown here is derived from an EMBL/GenBank/DDBJ whole genome shotgun (WGS) entry which is preliminary data.</text>
</comment>
<protein>
    <submittedName>
        <fullName evidence="1">AKR1E2 isoform 10</fullName>
    </submittedName>
</protein>
<dbReference type="EMBL" id="NBAG03000340">
    <property type="protein sequence ID" value="PNI38471.1"/>
    <property type="molecule type" value="Genomic_DNA"/>
</dbReference>
<dbReference type="Proteomes" id="UP000236370">
    <property type="component" value="Unassembled WGS sequence"/>
</dbReference>
<reference evidence="1 2" key="1">
    <citation type="submission" date="2017-12" db="EMBL/GenBank/DDBJ databases">
        <title>High-resolution comparative analysis of great ape genomes.</title>
        <authorList>
            <person name="Pollen A."/>
            <person name="Hastie A."/>
            <person name="Hormozdiari F."/>
            <person name="Dougherty M."/>
            <person name="Liu R."/>
            <person name="Chaisson M."/>
            <person name="Hoppe E."/>
            <person name="Hill C."/>
            <person name="Pang A."/>
            <person name="Hillier L."/>
            <person name="Baker C."/>
            <person name="Armstrong J."/>
            <person name="Shendure J."/>
            <person name="Paten B."/>
            <person name="Wilson R."/>
            <person name="Chao H."/>
            <person name="Schneider V."/>
            <person name="Ventura M."/>
            <person name="Kronenberg Z."/>
            <person name="Murali S."/>
            <person name="Gordon D."/>
            <person name="Cantsilieris S."/>
            <person name="Munson K."/>
            <person name="Nelson B."/>
            <person name="Raja A."/>
            <person name="Underwood J."/>
            <person name="Diekhans M."/>
            <person name="Fiddes I."/>
            <person name="Haussler D."/>
            <person name="Eichler E."/>
        </authorList>
    </citation>
    <scope>NUCLEOTIDE SEQUENCE [LARGE SCALE GENOMIC DNA]</scope>
    <source>
        <strain evidence="1">Yerkes chimp pedigree #C0471</strain>
    </source>
</reference>
<dbReference type="Gene3D" id="3.20.20.100">
    <property type="entry name" value="NADP-dependent oxidoreductase domain"/>
    <property type="match status" value="1"/>
</dbReference>
<organism evidence="1 2">
    <name type="scientific">Pan troglodytes</name>
    <name type="common">Chimpanzee</name>
    <dbReference type="NCBI Taxonomy" id="9598"/>
    <lineage>
        <taxon>Eukaryota</taxon>
        <taxon>Metazoa</taxon>
        <taxon>Chordata</taxon>
        <taxon>Craniata</taxon>
        <taxon>Vertebrata</taxon>
        <taxon>Euteleostomi</taxon>
        <taxon>Mammalia</taxon>
        <taxon>Eutheria</taxon>
        <taxon>Euarchontoglires</taxon>
        <taxon>Primates</taxon>
        <taxon>Haplorrhini</taxon>
        <taxon>Catarrhini</taxon>
        <taxon>Hominidae</taxon>
        <taxon>Pan</taxon>
    </lineage>
</organism>
<dbReference type="InterPro" id="IPR036812">
    <property type="entry name" value="NAD(P)_OxRdtase_dom_sf"/>
</dbReference>
<sequence>SLKALKLNYLDLYLIHWPMGFKVPFTSSSRMDHELQ</sequence>
<name>A0A2J8KTX4_PANTR</name>
<evidence type="ECO:0000313" key="2">
    <source>
        <dbReference type="Proteomes" id="UP000236370"/>
    </source>
</evidence>
<accession>A0A2J8KTX4</accession>